<reference evidence="3" key="1">
    <citation type="submission" date="2019-07" db="EMBL/GenBank/DDBJ databases">
        <title>De Novo Assembly of kiwifruit Actinidia rufa.</title>
        <authorList>
            <person name="Sugita-Konishi S."/>
            <person name="Sato K."/>
            <person name="Mori E."/>
            <person name="Abe Y."/>
            <person name="Kisaki G."/>
            <person name="Hamano K."/>
            <person name="Suezawa K."/>
            <person name="Otani M."/>
            <person name="Fukuda T."/>
            <person name="Manabe T."/>
            <person name="Gomi K."/>
            <person name="Tabuchi M."/>
            <person name="Akimitsu K."/>
            <person name="Kataoka I."/>
        </authorList>
    </citation>
    <scope>NUCLEOTIDE SEQUENCE [LARGE SCALE GENOMIC DNA]</scope>
    <source>
        <strain evidence="3">cv. Fuchu</strain>
    </source>
</reference>
<evidence type="ECO:0000313" key="2">
    <source>
        <dbReference type="EMBL" id="GFS35272.1"/>
    </source>
</evidence>
<sequence length="300" mass="31771">MARFGLNSSASQSSMFFQLGLRVEIVNSAEQVLKLIQFGEGDTFLIGIANSLPAVAVDGNNDLFPLVVAVVENEIKESWRVKSDHVTNNLVESFNHWIENARGKPVLVLANIRTKLMEKLHNRFEQACTWPSLMLVFPTKEITLKNNVTRCTLGDEVLPPPFRRLSGRRKEVDESAPGGSESRRSFTVRHLANGTGADGTPATPPRNVVLESQEIVHGSGSQRGSRGRGSSSQRGRGSVGTPSSQRGRGSSSGRGSAGGSRGNGGTTGGSQSLGGAAAASVGAALFGGEADVQPSEWSML</sequence>
<dbReference type="OrthoDB" id="1304001at2759"/>
<protein>
    <submittedName>
        <fullName evidence="2">Uncharacterized protein</fullName>
    </submittedName>
</protein>
<feature type="compositionally biased region" description="Low complexity" evidence="1">
    <location>
        <begin position="218"/>
        <end position="236"/>
    </location>
</feature>
<feature type="region of interest" description="Disordered" evidence="1">
    <location>
        <begin position="213"/>
        <end position="278"/>
    </location>
</feature>
<name>A0A7J0DH88_9ERIC</name>
<keyword evidence="3" id="KW-1185">Reference proteome</keyword>
<feature type="compositionally biased region" description="Gly residues" evidence="1">
    <location>
        <begin position="250"/>
        <end position="272"/>
    </location>
</feature>
<dbReference type="Proteomes" id="UP000585474">
    <property type="component" value="Unassembled WGS sequence"/>
</dbReference>
<dbReference type="EMBL" id="BJWL01000226">
    <property type="protein sequence ID" value="GFS35272.1"/>
    <property type="molecule type" value="Genomic_DNA"/>
</dbReference>
<dbReference type="AlphaFoldDB" id="A0A7J0DH88"/>
<gene>
    <name evidence="2" type="ORF">Acr_00g0038740</name>
</gene>
<organism evidence="2 3">
    <name type="scientific">Actinidia rufa</name>
    <dbReference type="NCBI Taxonomy" id="165716"/>
    <lineage>
        <taxon>Eukaryota</taxon>
        <taxon>Viridiplantae</taxon>
        <taxon>Streptophyta</taxon>
        <taxon>Embryophyta</taxon>
        <taxon>Tracheophyta</taxon>
        <taxon>Spermatophyta</taxon>
        <taxon>Magnoliopsida</taxon>
        <taxon>eudicotyledons</taxon>
        <taxon>Gunneridae</taxon>
        <taxon>Pentapetalae</taxon>
        <taxon>asterids</taxon>
        <taxon>Ericales</taxon>
        <taxon>Actinidiaceae</taxon>
        <taxon>Actinidia</taxon>
    </lineage>
</organism>
<comment type="caution">
    <text evidence="2">The sequence shown here is derived from an EMBL/GenBank/DDBJ whole genome shotgun (WGS) entry which is preliminary data.</text>
</comment>
<evidence type="ECO:0000256" key="1">
    <source>
        <dbReference type="SAM" id="MobiDB-lite"/>
    </source>
</evidence>
<accession>A0A7J0DH88</accession>
<feature type="region of interest" description="Disordered" evidence="1">
    <location>
        <begin position="153"/>
        <end position="186"/>
    </location>
</feature>
<evidence type="ECO:0000313" key="3">
    <source>
        <dbReference type="Proteomes" id="UP000585474"/>
    </source>
</evidence>
<proteinExistence type="predicted"/>